<proteinExistence type="predicted"/>
<reference evidence="3" key="1">
    <citation type="submission" date="2017-09" db="EMBL/GenBank/DDBJ databases">
        <title>Depth-based differentiation of microbial function through sediment-hosted aquifers and enrichment of novel symbionts in the deep terrestrial subsurface.</title>
        <authorList>
            <person name="Probst A.J."/>
            <person name="Ladd B."/>
            <person name="Jarett J.K."/>
            <person name="Geller-Mcgrath D.E."/>
            <person name="Sieber C.M.K."/>
            <person name="Emerson J.B."/>
            <person name="Anantharaman K."/>
            <person name="Thomas B.C."/>
            <person name="Malmstrom R."/>
            <person name="Stieglmeier M."/>
            <person name="Klingl A."/>
            <person name="Woyke T."/>
            <person name="Ryan C.M."/>
            <person name="Banfield J.F."/>
        </authorList>
    </citation>
    <scope>NUCLEOTIDE SEQUENCE [LARGE SCALE GENOMIC DNA]</scope>
</reference>
<evidence type="ECO:0000259" key="1">
    <source>
        <dbReference type="Pfam" id="PF01243"/>
    </source>
</evidence>
<evidence type="ECO:0000313" key="3">
    <source>
        <dbReference type="Proteomes" id="UP000228952"/>
    </source>
</evidence>
<dbReference type="Proteomes" id="UP000228952">
    <property type="component" value="Unassembled WGS sequence"/>
</dbReference>
<name>A0A2M7W1D7_9BACT</name>
<protein>
    <recommendedName>
        <fullName evidence="1">Pyridoxamine 5'-phosphate oxidase N-terminal domain-containing protein</fullName>
    </recommendedName>
</protein>
<gene>
    <name evidence="2" type="ORF">COX64_05145</name>
</gene>
<accession>A0A2M7W1D7</accession>
<dbReference type="InterPro" id="IPR011576">
    <property type="entry name" value="Pyridox_Oxase_N"/>
</dbReference>
<dbReference type="SUPFAM" id="SSF50475">
    <property type="entry name" value="FMN-binding split barrel"/>
    <property type="match status" value="1"/>
</dbReference>
<evidence type="ECO:0000313" key="2">
    <source>
        <dbReference type="EMBL" id="PJA12096.1"/>
    </source>
</evidence>
<dbReference type="AlphaFoldDB" id="A0A2M7W1D7"/>
<dbReference type="Pfam" id="PF01243">
    <property type="entry name" value="PNPOx_N"/>
    <property type="match status" value="1"/>
</dbReference>
<comment type="caution">
    <text evidence="2">The sequence shown here is derived from an EMBL/GenBank/DDBJ whole genome shotgun (WGS) entry which is preliminary data.</text>
</comment>
<dbReference type="EMBL" id="PFQB01000128">
    <property type="protein sequence ID" value="PJA12096.1"/>
    <property type="molecule type" value="Genomic_DNA"/>
</dbReference>
<sequence>MELKEVTKELIAKADYLSLSTTDGTNPWATPLYFAVDEKFNFYFVSRKDTLHSKNLYKNPNVSFCIFNSEDKAFTAQGLQATGIAHEVGLAEALQGLTVIYKKKHPDVDDLKRIKLNVKSVTGLINNRIYCIKLTHVYVLDPNNPDMDTRVEVFVNSEK</sequence>
<organism evidence="2 3">
    <name type="scientific">Candidatus Dojkabacteria bacterium CG_4_10_14_0_2_um_filter_Dojkabacteria_WS6_41_15</name>
    <dbReference type="NCBI Taxonomy" id="2014249"/>
    <lineage>
        <taxon>Bacteria</taxon>
        <taxon>Candidatus Dojkabacteria</taxon>
    </lineage>
</organism>
<feature type="domain" description="Pyridoxamine 5'-phosphate oxidase N-terminal" evidence="1">
    <location>
        <begin position="4"/>
        <end position="121"/>
    </location>
</feature>
<dbReference type="Gene3D" id="2.30.110.10">
    <property type="entry name" value="Electron Transport, Fmn-binding Protein, Chain A"/>
    <property type="match status" value="1"/>
</dbReference>
<dbReference type="InterPro" id="IPR012349">
    <property type="entry name" value="Split_barrel_FMN-bd"/>
</dbReference>